<dbReference type="Proteomes" id="UP001151760">
    <property type="component" value="Unassembled WGS sequence"/>
</dbReference>
<sequence>MLNMVPTKKVDKKPYEIWNGKAINLSYLKFFENSLTLQELYGSHELPEASGSDVGLELIKEDDTQPSNDTSEQHDEAEPNEVEPHSVNVPISRSKMISQTPDRYGFYVDDEEHELRDLDEPPNYKVALSDPKFDKWLDVINAEM</sequence>
<keyword evidence="3" id="KW-1185">Reference proteome</keyword>
<accession>A0ABQ5HXQ6</accession>
<reference evidence="2" key="2">
    <citation type="submission" date="2022-01" db="EMBL/GenBank/DDBJ databases">
        <authorList>
            <person name="Yamashiro T."/>
            <person name="Shiraishi A."/>
            <person name="Satake H."/>
            <person name="Nakayama K."/>
        </authorList>
    </citation>
    <scope>NUCLEOTIDE SEQUENCE</scope>
</reference>
<reference evidence="2" key="1">
    <citation type="journal article" date="2022" name="Int. J. Mol. Sci.">
        <title>Draft Genome of Tanacetum Coccineum: Genomic Comparison of Closely Related Tanacetum-Family Plants.</title>
        <authorList>
            <person name="Yamashiro T."/>
            <person name="Shiraishi A."/>
            <person name="Nakayama K."/>
            <person name="Satake H."/>
        </authorList>
    </citation>
    <scope>NUCLEOTIDE SEQUENCE</scope>
</reference>
<evidence type="ECO:0000313" key="3">
    <source>
        <dbReference type="Proteomes" id="UP001151760"/>
    </source>
</evidence>
<comment type="caution">
    <text evidence="2">The sequence shown here is derived from an EMBL/GenBank/DDBJ whole genome shotgun (WGS) entry which is preliminary data.</text>
</comment>
<gene>
    <name evidence="2" type="ORF">Tco_1081495</name>
</gene>
<evidence type="ECO:0000313" key="2">
    <source>
        <dbReference type="EMBL" id="GJT92650.1"/>
    </source>
</evidence>
<feature type="region of interest" description="Disordered" evidence="1">
    <location>
        <begin position="46"/>
        <end position="94"/>
    </location>
</feature>
<evidence type="ECO:0000256" key="1">
    <source>
        <dbReference type="SAM" id="MobiDB-lite"/>
    </source>
</evidence>
<organism evidence="2 3">
    <name type="scientific">Tanacetum coccineum</name>
    <dbReference type="NCBI Taxonomy" id="301880"/>
    <lineage>
        <taxon>Eukaryota</taxon>
        <taxon>Viridiplantae</taxon>
        <taxon>Streptophyta</taxon>
        <taxon>Embryophyta</taxon>
        <taxon>Tracheophyta</taxon>
        <taxon>Spermatophyta</taxon>
        <taxon>Magnoliopsida</taxon>
        <taxon>eudicotyledons</taxon>
        <taxon>Gunneridae</taxon>
        <taxon>Pentapetalae</taxon>
        <taxon>asterids</taxon>
        <taxon>campanulids</taxon>
        <taxon>Asterales</taxon>
        <taxon>Asteraceae</taxon>
        <taxon>Asteroideae</taxon>
        <taxon>Anthemideae</taxon>
        <taxon>Anthemidinae</taxon>
        <taxon>Tanacetum</taxon>
    </lineage>
</organism>
<name>A0ABQ5HXQ6_9ASTR</name>
<protein>
    <submittedName>
        <fullName evidence="2">Uncharacterized protein</fullName>
    </submittedName>
</protein>
<proteinExistence type="predicted"/>
<dbReference type="EMBL" id="BQNB010020130">
    <property type="protein sequence ID" value="GJT92650.1"/>
    <property type="molecule type" value="Genomic_DNA"/>
</dbReference>